<evidence type="ECO:0000256" key="2">
    <source>
        <dbReference type="ARBA" id="ARBA00022737"/>
    </source>
</evidence>
<evidence type="ECO:0000256" key="5">
    <source>
        <dbReference type="SAM" id="MobiDB-lite"/>
    </source>
</evidence>
<name>A0A8J4Z375_CHIOP</name>
<sequence>MTVQGRAPSRLCHGITVQGRAPSRLCHGITVQGKGSQPSVSSAGRATHVHGITVQGRAPSRLCHGMTVQGRAPSRLCHGITVQGRAPSRLCHGITVQGRAPSRLCHGMTVQGRAPSRLCHGMNSAGQGSQPSVSWHNSAGQGSQPSLPPPNSDSFSLVGANQDQTRGNYVVRDNEYPLSPRHLSRSRPGSQYSDRVVLNVDRSKLRGPGDLVVYFSLPTSHKGQQLKTFGGYLHYRISYSYFGASQTTEHPDVIMRGNNLTLMHVHDGTFHPDIENQVDVRFFYGQWFKQVSLWGGRMQIEQPATRQEIMMVMENMDMLLIRALYTDGDFINTTLSNVQMDTAEISRNDQGQAVLVEKCLCPQGYGGMSCQSSWKHGCRIYCCSIYGYRLYGISCHGDCAPNYTRMREGSWLGRCVSNLVCGPNEYGDPANGIPCLPCPCPLANPNNQ</sequence>
<dbReference type="SMART" id="SM00281">
    <property type="entry name" value="LamB"/>
    <property type="match status" value="1"/>
</dbReference>
<evidence type="ECO:0000259" key="6">
    <source>
        <dbReference type="PROSITE" id="PS51115"/>
    </source>
</evidence>
<evidence type="ECO:0000313" key="7">
    <source>
        <dbReference type="EMBL" id="KAG0729590.1"/>
    </source>
</evidence>
<keyword evidence="3" id="KW-1015">Disulfide bond</keyword>
<gene>
    <name evidence="7" type="primary">HSPG2_4</name>
    <name evidence="7" type="ORF">GWK47_029997</name>
</gene>
<comment type="caution">
    <text evidence="7">The sequence shown here is derived from an EMBL/GenBank/DDBJ whole genome shotgun (WGS) entry which is preliminary data.</text>
</comment>
<evidence type="ECO:0000256" key="1">
    <source>
        <dbReference type="ARBA" id="ARBA00022729"/>
    </source>
</evidence>
<keyword evidence="2" id="KW-0677">Repeat</keyword>
<dbReference type="PROSITE" id="PS51115">
    <property type="entry name" value="LAMININ_IVA"/>
    <property type="match status" value="1"/>
</dbReference>
<dbReference type="AlphaFoldDB" id="A0A8J4Z375"/>
<organism evidence="7 8">
    <name type="scientific">Chionoecetes opilio</name>
    <name type="common">Atlantic snow crab</name>
    <name type="synonym">Cancer opilio</name>
    <dbReference type="NCBI Taxonomy" id="41210"/>
    <lineage>
        <taxon>Eukaryota</taxon>
        <taxon>Metazoa</taxon>
        <taxon>Ecdysozoa</taxon>
        <taxon>Arthropoda</taxon>
        <taxon>Crustacea</taxon>
        <taxon>Multicrustacea</taxon>
        <taxon>Malacostraca</taxon>
        <taxon>Eumalacostraca</taxon>
        <taxon>Eucarida</taxon>
        <taxon>Decapoda</taxon>
        <taxon>Pleocyemata</taxon>
        <taxon>Brachyura</taxon>
        <taxon>Eubrachyura</taxon>
        <taxon>Majoidea</taxon>
        <taxon>Majidae</taxon>
        <taxon>Chionoecetes</taxon>
    </lineage>
</organism>
<keyword evidence="1" id="KW-0732">Signal</keyword>
<keyword evidence="8" id="KW-1185">Reference proteome</keyword>
<dbReference type="OrthoDB" id="10055367at2759"/>
<proteinExistence type="predicted"/>
<feature type="compositionally biased region" description="Polar residues" evidence="5">
    <location>
        <begin position="124"/>
        <end position="145"/>
    </location>
</feature>
<evidence type="ECO:0000256" key="4">
    <source>
        <dbReference type="ARBA" id="ARBA00023180"/>
    </source>
</evidence>
<feature type="compositionally biased region" description="Polar residues" evidence="5">
    <location>
        <begin position="152"/>
        <end position="167"/>
    </location>
</feature>
<dbReference type="InterPro" id="IPR000034">
    <property type="entry name" value="Laminin_IV"/>
</dbReference>
<dbReference type="Proteomes" id="UP000770661">
    <property type="component" value="Unassembled WGS sequence"/>
</dbReference>
<accession>A0A8J4Z375</accession>
<protein>
    <submittedName>
        <fullName evidence="7">Basement membrane-specific heparan sulfate proteoglycan core protein</fullName>
    </submittedName>
</protein>
<reference evidence="7" key="1">
    <citation type="submission" date="2020-07" db="EMBL/GenBank/DDBJ databases">
        <title>The High-quality genome of the commercially important snow crab, Chionoecetes opilio.</title>
        <authorList>
            <person name="Jeong J.-H."/>
            <person name="Ryu S."/>
        </authorList>
    </citation>
    <scope>NUCLEOTIDE SEQUENCE</scope>
    <source>
        <strain evidence="7">MADBK_172401_WGS</strain>
        <tissue evidence="7">Digestive gland</tissue>
    </source>
</reference>
<dbReference type="EMBL" id="JACEEZ010001007">
    <property type="protein sequence ID" value="KAG0729590.1"/>
    <property type="molecule type" value="Genomic_DNA"/>
</dbReference>
<feature type="domain" description="Laminin IV type A" evidence="6">
    <location>
        <begin position="171"/>
        <end position="358"/>
    </location>
</feature>
<feature type="region of interest" description="Disordered" evidence="5">
    <location>
        <begin position="116"/>
        <end position="191"/>
    </location>
</feature>
<evidence type="ECO:0000256" key="3">
    <source>
        <dbReference type="ARBA" id="ARBA00023157"/>
    </source>
</evidence>
<evidence type="ECO:0000313" key="8">
    <source>
        <dbReference type="Proteomes" id="UP000770661"/>
    </source>
</evidence>
<dbReference type="Pfam" id="PF00052">
    <property type="entry name" value="Laminin_B"/>
    <property type="match status" value="1"/>
</dbReference>
<keyword evidence="4" id="KW-0325">Glycoprotein</keyword>